<dbReference type="PANTHER" id="PTHR22939:SF129">
    <property type="entry name" value="SERINE PROTEASE HTRA2, MITOCHONDRIAL"/>
    <property type="match status" value="1"/>
</dbReference>
<dbReference type="InterPro" id="IPR001940">
    <property type="entry name" value="Peptidase_S1C"/>
</dbReference>
<accession>A0A5C5X8K0</accession>
<dbReference type="InterPro" id="IPR036034">
    <property type="entry name" value="PDZ_sf"/>
</dbReference>
<evidence type="ECO:0000256" key="1">
    <source>
        <dbReference type="ARBA" id="ARBA00010541"/>
    </source>
</evidence>
<dbReference type="PANTHER" id="PTHR22939">
    <property type="entry name" value="SERINE PROTEASE FAMILY S1C HTRA-RELATED"/>
    <property type="match status" value="1"/>
</dbReference>
<dbReference type="SMART" id="SM00228">
    <property type="entry name" value="PDZ"/>
    <property type="match status" value="1"/>
</dbReference>
<dbReference type="AlphaFoldDB" id="A0A5C5X8K0"/>
<dbReference type="GO" id="GO:0006508">
    <property type="term" value="P:proteolysis"/>
    <property type="evidence" value="ECO:0007669"/>
    <property type="project" value="UniProtKB-KW"/>
</dbReference>
<dbReference type="Pfam" id="PF13365">
    <property type="entry name" value="Trypsin_2"/>
    <property type="match status" value="1"/>
</dbReference>
<comment type="caution">
    <text evidence="6">The sequence shown here is derived from an EMBL/GenBank/DDBJ whole genome shotgun (WGS) entry which is preliminary data.</text>
</comment>
<evidence type="ECO:0000256" key="4">
    <source>
        <dbReference type="SAM" id="MobiDB-lite"/>
    </source>
</evidence>
<evidence type="ECO:0000259" key="5">
    <source>
        <dbReference type="SMART" id="SM00228"/>
    </source>
</evidence>
<dbReference type="Gene3D" id="2.30.42.10">
    <property type="match status" value="1"/>
</dbReference>
<dbReference type="Gene3D" id="2.40.10.120">
    <property type="match status" value="1"/>
</dbReference>
<feature type="region of interest" description="Disordered" evidence="4">
    <location>
        <begin position="345"/>
        <end position="374"/>
    </location>
</feature>
<evidence type="ECO:0000256" key="3">
    <source>
        <dbReference type="ARBA" id="ARBA00022801"/>
    </source>
</evidence>
<dbReference type="GO" id="GO:0004252">
    <property type="term" value="F:serine-type endopeptidase activity"/>
    <property type="evidence" value="ECO:0007669"/>
    <property type="project" value="InterPro"/>
</dbReference>
<keyword evidence="7" id="KW-1185">Reference proteome</keyword>
<evidence type="ECO:0000313" key="6">
    <source>
        <dbReference type="EMBL" id="TWT59049.1"/>
    </source>
</evidence>
<protein>
    <submittedName>
        <fullName evidence="6">Periplasmic serine endoprotease DegP</fullName>
        <ecNumber evidence="6">3.4.21.107</ecNumber>
    </submittedName>
</protein>
<dbReference type="SUPFAM" id="SSF50494">
    <property type="entry name" value="Trypsin-like serine proteases"/>
    <property type="match status" value="1"/>
</dbReference>
<feature type="domain" description="PDZ" evidence="5">
    <location>
        <begin position="256"/>
        <end position="327"/>
    </location>
</feature>
<dbReference type="OrthoDB" id="248175at2"/>
<proteinExistence type="inferred from homology"/>
<comment type="similarity">
    <text evidence="1">Belongs to the peptidase S1C family.</text>
</comment>
<dbReference type="InterPro" id="IPR001478">
    <property type="entry name" value="PDZ"/>
</dbReference>
<dbReference type="PRINTS" id="PR00834">
    <property type="entry name" value="PROTEASES2C"/>
</dbReference>
<sequence precursor="true">MRVCCTPQIRSKILGCLIVFGVSTLLAAKVSSGAGLTVSESVLQAEQQRIDTISRIVPAVVAIFDPSGQGGGSGVLIDEAGFAITNFHVVQGLGGFMKCGLNDGNVYDAVLVGIDPTGDVAMIQLLGRDDFPHAEIGDSDKVKMGDWTLALGNPFLLADDFQPTVTYGMVSGVHRYQYPAGTFLEYTDCIQVDASINPGNSGGPLFNADGELIGINGRISVEKRGRVNVGAGYAISINQVMNFLDHLKSGRIVDHATLGATVTSLSDGSVVVSNILETSDAYLSGLRRDDELISFAGRPVRSVNQFKNILGIYPKGWQVPLSYQRDGKRTDIVVRLAGLHRRAELVPGGPVEPGPDEPDDQPPIPIPLPHSMEPKAPEIPDEYKDLYEDKPGYANYYFNRVRTDQLLGALEEQFGDSSRQQLNWMWAGTVNEETPVQFRLLTDVIAAKLGAEFAVQNLDEDPQPVPESTGGLLTALHQFKKLLQAPDDYFTEFYYVGSEPLDGTGDRVDVLISTKGLVTSRWYFDRDDLRLVGFDTSIDEEHQPCEIRFGEMTEIDGRPFPEKFHVRHARSEWGTIELQTFEAIAPEAGVGQ</sequence>
<dbReference type="EC" id="3.4.21.107" evidence="6"/>
<gene>
    <name evidence="6" type="primary">degP</name>
    <name evidence="6" type="ORF">KOR42_24380</name>
</gene>
<dbReference type="Proteomes" id="UP000317243">
    <property type="component" value="Unassembled WGS sequence"/>
</dbReference>
<reference evidence="6 7" key="1">
    <citation type="submission" date="2019-02" db="EMBL/GenBank/DDBJ databases">
        <title>Deep-cultivation of Planctomycetes and their phenomic and genomic characterization uncovers novel biology.</title>
        <authorList>
            <person name="Wiegand S."/>
            <person name="Jogler M."/>
            <person name="Boedeker C."/>
            <person name="Pinto D."/>
            <person name="Vollmers J."/>
            <person name="Rivas-Marin E."/>
            <person name="Kohn T."/>
            <person name="Peeters S.H."/>
            <person name="Heuer A."/>
            <person name="Rast P."/>
            <person name="Oberbeckmann S."/>
            <person name="Bunk B."/>
            <person name="Jeske O."/>
            <person name="Meyerdierks A."/>
            <person name="Storesund J.E."/>
            <person name="Kallscheuer N."/>
            <person name="Luecker S."/>
            <person name="Lage O.M."/>
            <person name="Pohl T."/>
            <person name="Merkel B.J."/>
            <person name="Hornburger P."/>
            <person name="Mueller R.-W."/>
            <person name="Bruemmer F."/>
            <person name="Labrenz M."/>
            <person name="Spormann A.M."/>
            <person name="Op Den Camp H."/>
            <person name="Overmann J."/>
            <person name="Amann R."/>
            <person name="Jetten M.S.M."/>
            <person name="Mascher T."/>
            <person name="Medema M.H."/>
            <person name="Devos D.P."/>
            <person name="Kaster A.-K."/>
            <person name="Ovreas L."/>
            <person name="Rohde M."/>
            <person name="Galperin M.Y."/>
            <person name="Jogler C."/>
        </authorList>
    </citation>
    <scope>NUCLEOTIDE SEQUENCE [LARGE SCALE GENOMIC DNA]</scope>
    <source>
        <strain evidence="6 7">KOR42</strain>
    </source>
</reference>
<evidence type="ECO:0000313" key="7">
    <source>
        <dbReference type="Proteomes" id="UP000317243"/>
    </source>
</evidence>
<evidence type="ECO:0000256" key="2">
    <source>
        <dbReference type="ARBA" id="ARBA00022670"/>
    </source>
</evidence>
<keyword evidence="2 6" id="KW-0645">Protease</keyword>
<keyword evidence="3 6" id="KW-0378">Hydrolase</keyword>
<dbReference type="InterPro" id="IPR009003">
    <property type="entry name" value="Peptidase_S1_PA"/>
</dbReference>
<dbReference type="SUPFAM" id="SSF50156">
    <property type="entry name" value="PDZ domain-like"/>
    <property type="match status" value="1"/>
</dbReference>
<dbReference type="EMBL" id="SIHI01000001">
    <property type="protein sequence ID" value="TWT59049.1"/>
    <property type="molecule type" value="Genomic_DNA"/>
</dbReference>
<name>A0A5C5X8K0_9PLAN</name>
<organism evidence="6 7">
    <name type="scientific">Thalassoglobus neptunius</name>
    <dbReference type="NCBI Taxonomy" id="1938619"/>
    <lineage>
        <taxon>Bacteria</taxon>
        <taxon>Pseudomonadati</taxon>
        <taxon>Planctomycetota</taxon>
        <taxon>Planctomycetia</taxon>
        <taxon>Planctomycetales</taxon>
        <taxon>Planctomycetaceae</taxon>
        <taxon>Thalassoglobus</taxon>
    </lineage>
</organism>